<protein>
    <submittedName>
        <fullName evidence="1">Uncharacterized protein</fullName>
    </submittedName>
</protein>
<sequence length="45" mass="5523">MFRQNYNFLKKRLILHPVLKKGYKTKAFGLIHRQLFCNTKTNQKR</sequence>
<evidence type="ECO:0000313" key="2">
    <source>
        <dbReference type="Proteomes" id="UP000004095"/>
    </source>
</evidence>
<evidence type="ECO:0000313" key="1">
    <source>
        <dbReference type="EMBL" id="EAY23978.1"/>
    </source>
</evidence>
<comment type="caution">
    <text evidence="1">The sequence shown here is derived from an EMBL/GenBank/DDBJ whole genome shotgun (WGS) entry which is preliminary data.</text>
</comment>
<reference evidence="1 2" key="1">
    <citation type="submission" date="2007-01" db="EMBL/GenBank/DDBJ databases">
        <authorList>
            <person name="Haygood M."/>
            <person name="Podell S."/>
            <person name="Anderson C."/>
            <person name="Hopkinson B."/>
            <person name="Roe K."/>
            <person name="Barbeau K."/>
            <person name="Gaasterland T."/>
            <person name="Ferriera S."/>
            <person name="Johnson J."/>
            <person name="Kravitz S."/>
            <person name="Beeson K."/>
            <person name="Sutton G."/>
            <person name="Rogers Y.-H."/>
            <person name="Friedman R."/>
            <person name="Frazier M."/>
            <person name="Venter J.C."/>
        </authorList>
    </citation>
    <scope>NUCLEOTIDE SEQUENCE [LARGE SCALE GENOMIC DNA]</scope>
    <source>
        <strain evidence="1 2">ATCC 23134</strain>
    </source>
</reference>
<dbReference type="Proteomes" id="UP000004095">
    <property type="component" value="Unassembled WGS sequence"/>
</dbReference>
<accession>A2A063</accession>
<dbReference type="EMBL" id="AAWS01000092">
    <property type="protein sequence ID" value="EAY23978.1"/>
    <property type="molecule type" value="Genomic_DNA"/>
</dbReference>
<organism evidence="1 2">
    <name type="scientific">Microscilla marina ATCC 23134</name>
    <dbReference type="NCBI Taxonomy" id="313606"/>
    <lineage>
        <taxon>Bacteria</taxon>
        <taxon>Pseudomonadati</taxon>
        <taxon>Bacteroidota</taxon>
        <taxon>Cytophagia</taxon>
        <taxon>Cytophagales</taxon>
        <taxon>Microscillaceae</taxon>
        <taxon>Microscilla</taxon>
    </lineage>
</organism>
<name>A2A063_MICM2</name>
<proteinExistence type="predicted"/>
<keyword evidence="2" id="KW-1185">Reference proteome</keyword>
<dbReference type="AlphaFoldDB" id="A2A063"/>
<gene>
    <name evidence="1" type="ORF">M23134_01812</name>
</gene>